<comment type="caution">
    <text evidence="2">The sequence shown here is derived from an EMBL/GenBank/DDBJ whole genome shotgun (WGS) entry which is preliminary data.</text>
</comment>
<gene>
    <name evidence="2" type="ORF">LY79DRAFT_234916</name>
</gene>
<name>A0AAD8PXL3_9PEZI</name>
<accession>A0AAD8PXL3</accession>
<feature type="compositionally biased region" description="Basic residues" evidence="1">
    <location>
        <begin position="122"/>
        <end position="132"/>
    </location>
</feature>
<dbReference type="AlphaFoldDB" id="A0AAD8PXL3"/>
<dbReference type="RefSeq" id="XP_060413328.1">
    <property type="nucleotide sequence ID" value="XM_060551698.1"/>
</dbReference>
<protein>
    <submittedName>
        <fullName evidence="2">Uncharacterized protein</fullName>
    </submittedName>
</protein>
<feature type="region of interest" description="Disordered" evidence="1">
    <location>
        <begin position="113"/>
        <end position="133"/>
    </location>
</feature>
<evidence type="ECO:0000256" key="1">
    <source>
        <dbReference type="SAM" id="MobiDB-lite"/>
    </source>
</evidence>
<reference evidence="2" key="1">
    <citation type="submission" date="2021-06" db="EMBL/GenBank/DDBJ databases">
        <title>Comparative genomics, transcriptomics and evolutionary studies reveal genomic signatures of adaptation to plant cell wall in hemibiotrophic fungi.</title>
        <authorList>
            <consortium name="DOE Joint Genome Institute"/>
            <person name="Baroncelli R."/>
            <person name="Diaz J.F."/>
            <person name="Benocci T."/>
            <person name="Peng M."/>
            <person name="Battaglia E."/>
            <person name="Haridas S."/>
            <person name="Andreopoulos W."/>
            <person name="Labutti K."/>
            <person name="Pangilinan J."/>
            <person name="Floch G.L."/>
            <person name="Makela M.R."/>
            <person name="Henrissat B."/>
            <person name="Grigoriev I.V."/>
            <person name="Crouch J.A."/>
            <person name="De Vries R.P."/>
            <person name="Sukno S.A."/>
            <person name="Thon M.R."/>
        </authorList>
    </citation>
    <scope>NUCLEOTIDE SEQUENCE</scope>
    <source>
        <strain evidence="2">CBS 125086</strain>
    </source>
</reference>
<dbReference type="EMBL" id="JAHLJV010000036">
    <property type="protein sequence ID" value="KAK1589791.1"/>
    <property type="molecule type" value="Genomic_DNA"/>
</dbReference>
<sequence>MLKQIIKIIKRTNASRKQTDSCGPRLSSPFHLNIAALSCPKTPVAMSANICRCLPQLPTGFRRRGSAFESRWIRPSFSNLPLRLHVTSLPPSSSLFQRLSKCLSHNWRWVRHQTRQADSGASKKKKKKKSPAHCRLPVGRDSFVPSLSLSLSLVFSACAISLRSKSAVQNRCHGLDLTITSGKVHQHGHPQQQKSNIPTSILFGCARRPGVNHEMPWSGKEVPCITGLQYRYVRVRDFDQVVREESSEVIFVSGWARCRISSKLGARHHSSGHQ</sequence>
<proteinExistence type="predicted"/>
<evidence type="ECO:0000313" key="2">
    <source>
        <dbReference type="EMBL" id="KAK1589791.1"/>
    </source>
</evidence>
<keyword evidence="3" id="KW-1185">Reference proteome</keyword>
<dbReference type="GeneID" id="85435938"/>
<dbReference type="Proteomes" id="UP001230504">
    <property type="component" value="Unassembled WGS sequence"/>
</dbReference>
<organism evidence="2 3">
    <name type="scientific">Colletotrichum navitas</name>
    <dbReference type="NCBI Taxonomy" id="681940"/>
    <lineage>
        <taxon>Eukaryota</taxon>
        <taxon>Fungi</taxon>
        <taxon>Dikarya</taxon>
        <taxon>Ascomycota</taxon>
        <taxon>Pezizomycotina</taxon>
        <taxon>Sordariomycetes</taxon>
        <taxon>Hypocreomycetidae</taxon>
        <taxon>Glomerellales</taxon>
        <taxon>Glomerellaceae</taxon>
        <taxon>Colletotrichum</taxon>
        <taxon>Colletotrichum graminicola species complex</taxon>
    </lineage>
</organism>
<evidence type="ECO:0000313" key="3">
    <source>
        <dbReference type="Proteomes" id="UP001230504"/>
    </source>
</evidence>